<gene>
    <name evidence="1" type="ORF">PHMEG_00029697</name>
</gene>
<sequence>MLSSLGWSNKRDLGVSCITRAMAIACSGHITKLAWSGKSDIPCSSDVLTRISLIKTTPSALTVRLFFAMKPRSEARPNAYHINSRRAASW</sequence>
<protein>
    <submittedName>
        <fullName evidence="1">Uncharacterized protein</fullName>
    </submittedName>
</protein>
<reference evidence="2" key="1">
    <citation type="submission" date="2017-03" db="EMBL/GenBank/DDBJ databases">
        <title>Phytopthora megakarya and P. palmivora, two closely related causual agents of cacao black pod achieved similar genome size and gene model numbers by different mechanisms.</title>
        <authorList>
            <person name="Ali S."/>
            <person name="Shao J."/>
            <person name="Larry D.J."/>
            <person name="Kronmiller B."/>
            <person name="Shen D."/>
            <person name="Strem M.D."/>
            <person name="Melnick R.L."/>
            <person name="Guiltinan M.J."/>
            <person name="Tyler B.M."/>
            <person name="Meinhardt L.W."/>
            <person name="Bailey B.A."/>
        </authorList>
    </citation>
    <scope>NUCLEOTIDE SEQUENCE [LARGE SCALE GENOMIC DNA]</scope>
    <source>
        <strain evidence="2">zdho120</strain>
    </source>
</reference>
<accession>A0A225V2E6</accession>
<dbReference type="Proteomes" id="UP000198211">
    <property type="component" value="Unassembled WGS sequence"/>
</dbReference>
<dbReference type="EMBL" id="NBNE01008598">
    <property type="protein sequence ID" value="OWY99313.1"/>
    <property type="molecule type" value="Genomic_DNA"/>
</dbReference>
<comment type="caution">
    <text evidence="1">The sequence shown here is derived from an EMBL/GenBank/DDBJ whole genome shotgun (WGS) entry which is preliminary data.</text>
</comment>
<name>A0A225V2E6_9STRA</name>
<evidence type="ECO:0000313" key="1">
    <source>
        <dbReference type="EMBL" id="OWY99313.1"/>
    </source>
</evidence>
<organism evidence="1 2">
    <name type="scientific">Phytophthora megakarya</name>
    <dbReference type="NCBI Taxonomy" id="4795"/>
    <lineage>
        <taxon>Eukaryota</taxon>
        <taxon>Sar</taxon>
        <taxon>Stramenopiles</taxon>
        <taxon>Oomycota</taxon>
        <taxon>Peronosporomycetes</taxon>
        <taxon>Peronosporales</taxon>
        <taxon>Peronosporaceae</taxon>
        <taxon>Phytophthora</taxon>
    </lineage>
</organism>
<dbReference type="AlphaFoldDB" id="A0A225V2E6"/>
<keyword evidence="2" id="KW-1185">Reference proteome</keyword>
<proteinExistence type="predicted"/>
<evidence type="ECO:0000313" key="2">
    <source>
        <dbReference type="Proteomes" id="UP000198211"/>
    </source>
</evidence>